<dbReference type="Gene3D" id="3.40.50.300">
    <property type="entry name" value="P-loop containing nucleotide triphosphate hydrolases"/>
    <property type="match status" value="1"/>
</dbReference>
<reference evidence="2" key="1">
    <citation type="journal article" date="2015" name="PLoS Genet.">
        <title>Genome Sequence and Transcriptome Analyses of Chrysochromulina tobin: Metabolic Tools for Enhanced Algal Fitness in the Prominent Order Prymnesiales (Haptophyceae).</title>
        <authorList>
            <person name="Hovde B.T."/>
            <person name="Deodato C.R."/>
            <person name="Hunsperger H.M."/>
            <person name="Ryken S.A."/>
            <person name="Yost W."/>
            <person name="Jha R.K."/>
            <person name="Patterson J."/>
            <person name="Monnat R.J. Jr."/>
            <person name="Barlow S.B."/>
            <person name="Starkenburg S.R."/>
            <person name="Cattolico R.A."/>
        </authorList>
    </citation>
    <scope>NUCLEOTIDE SEQUENCE</scope>
    <source>
        <strain evidence="2">CCMP291</strain>
    </source>
</reference>
<keyword evidence="2" id="KW-1185">Reference proteome</keyword>
<protein>
    <recommendedName>
        <fullName evidence="3">Sulfotransferase</fullName>
    </recommendedName>
</protein>
<dbReference type="AlphaFoldDB" id="A0A0M0JLM4"/>
<dbReference type="EMBL" id="JWZX01002712">
    <property type="protein sequence ID" value="KOO27456.1"/>
    <property type="molecule type" value="Genomic_DNA"/>
</dbReference>
<organism evidence="1 2">
    <name type="scientific">Chrysochromulina tobinii</name>
    <dbReference type="NCBI Taxonomy" id="1460289"/>
    <lineage>
        <taxon>Eukaryota</taxon>
        <taxon>Haptista</taxon>
        <taxon>Haptophyta</taxon>
        <taxon>Prymnesiophyceae</taxon>
        <taxon>Prymnesiales</taxon>
        <taxon>Chrysochromulinaceae</taxon>
        <taxon>Chrysochromulina</taxon>
    </lineage>
</organism>
<sequence>MARTIGAEVVDASYGHISPSPPIPIDQCSSCPAKGTKLCSSPEARTDGIRSGKLCGVVCGRVVDPYYPDDAAHAYAAQMVLQTLRRPALETLEDSLAHTAPAPPTVLDQGSVLERRLEPISLSGKLFHSHVHKASGTTFLSYVAGLEGVVDCALDVPGGRLVKVDHTQIEGVSLKDKVAKLGKWWTEPAPRCTFVSVEEPELGVVYSQLAPKAAPDGARGATPNTTPQLITFVRHPFDRCRSHWKYEQSLCHRSPLGFHAEYCNRYFLPKYGDVQNPATHAAFAAAHCTEVTSRSLTAANGIPDARRFLLQTVKFVGITEHFLESVCLFLYQLDLQ</sequence>
<evidence type="ECO:0000313" key="1">
    <source>
        <dbReference type="EMBL" id="KOO27456.1"/>
    </source>
</evidence>
<comment type="caution">
    <text evidence="1">The sequence shown here is derived from an EMBL/GenBank/DDBJ whole genome shotgun (WGS) entry which is preliminary data.</text>
</comment>
<proteinExistence type="predicted"/>
<evidence type="ECO:0000313" key="2">
    <source>
        <dbReference type="Proteomes" id="UP000037460"/>
    </source>
</evidence>
<accession>A0A0M0JLM4</accession>
<dbReference type="InterPro" id="IPR027417">
    <property type="entry name" value="P-loop_NTPase"/>
</dbReference>
<evidence type="ECO:0008006" key="3">
    <source>
        <dbReference type="Google" id="ProtNLM"/>
    </source>
</evidence>
<dbReference type="Proteomes" id="UP000037460">
    <property type="component" value="Unassembled WGS sequence"/>
</dbReference>
<gene>
    <name evidence="1" type="ORF">Ctob_010393</name>
</gene>
<name>A0A0M0JLM4_9EUKA</name>